<evidence type="ECO:0000313" key="4">
    <source>
        <dbReference type="EMBL" id="MCF6379087.1"/>
    </source>
</evidence>
<comment type="caution">
    <text evidence="4">The sequence shown here is derived from an EMBL/GenBank/DDBJ whole genome shotgun (WGS) entry which is preliminary data.</text>
</comment>
<dbReference type="PANTHER" id="PTHR33371:SF17">
    <property type="entry name" value="MCE-FAMILY PROTEIN MCE1B"/>
    <property type="match status" value="1"/>
</dbReference>
<name>A0ABS9HD24_9ACTN</name>
<proteinExistence type="predicted"/>
<dbReference type="Pfam" id="PF11887">
    <property type="entry name" value="Mce4_CUP1"/>
    <property type="match status" value="1"/>
</dbReference>
<evidence type="ECO:0000259" key="2">
    <source>
        <dbReference type="Pfam" id="PF02470"/>
    </source>
</evidence>
<dbReference type="NCBIfam" id="TIGR00996">
    <property type="entry name" value="Mtu_fam_mce"/>
    <property type="match status" value="1"/>
</dbReference>
<dbReference type="EMBL" id="JAKJHZ010000009">
    <property type="protein sequence ID" value="MCF6379087.1"/>
    <property type="molecule type" value="Genomic_DNA"/>
</dbReference>
<dbReference type="Pfam" id="PF02470">
    <property type="entry name" value="MlaD"/>
    <property type="match status" value="1"/>
</dbReference>
<sequence>MSPVLDKKTSVDLVKLLVFVVVTSLATAVLVVTIGNLSFADSREYKAEFTDATGVNKGDDIRVAGVRVGSVDKVEIIDRSRALISFTVDQRTSVNGGTFASIRYRNLVGQRYISLTQEVGDTQRLPAGTTIPVSRTRPALDLTILFNGFKPLFQALSPDDVNKLSFELIQVFQGEGGTLEGLLAHTASVTNTLADRDEVIGDLIDNLSLVLDHVADRDKQLTRLIQSFRTLVGGLKQDRNAILGSLDDVSALSVETASLVDGIREPFVKDIKELRTVAGNIDKNKAELDRALQVLPIKLNKIGRTAIYGSFFNFYLCEFQGRVNLPNNVSLPVKYQTGSDRCDLG</sequence>
<evidence type="ECO:0000256" key="1">
    <source>
        <dbReference type="SAM" id="Phobius"/>
    </source>
</evidence>
<dbReference type="PANTHER" id="PTHR33371">
    <property type="entry name" value="INTERMEMBRANE PHOSPHOLIPID TRANSPORT SYSTEM BINDING PROTEIN MLAD-RELATED"/>
    <property type="match status" value="1"/>
</dbReference>
<keyword evidence="5" id="KW-1185">Reference proteome</keyword>
<feature type="domain" description="Mammalian cell entry C-terminal" evidence="3">
    <location>
        <begin position="122"/>
        <end position="328"/>
    </location>
</feature>
<protein>
    <submittedName>
        <fullName evidence="4">MCE family protein</fullName>
    </submittedName>
</protein>
<dbReference type="InterPro" id="IPR005693">
    <property type="entry name" value="Mce"/>
</dbReference>
<keyword evidence="1" id="KW-0472">Membrane</keyword>
<organism evidence="4 5">
    <name type="scientific">Nocardioides potassii</name>
    <dbReference type="NCBI Taxonomy" id="2911371"/>
    <lineage>
        <taxon>Bacteria</taxon>
        <taxon>Bacillati</taxon>
        <taxon>Actinomycetota</taxon>
        <taxon>Actinomycetes</taxon>
        <taxon>Propionibacteriales</taxon>
        <taxon>Nocardioidaceae</taxon>
        <taxon>Nocardioides</taxon>
    </lineage>
</organism>
<keyword evidence="1" id="KW-1133">Transmembrane helix</keyword>
<evidence type="ECO:0000313" key="5">
    <source>
        <dbReference type="Proteomes" id="UP001201161"/>
    </source>
</evidence>
<feature type="transmembrane region" description="Helical" evidence="1">
    <location>
        <begin position="16"/>
        <end position="39"/>
    </location>
</feature>
<gene>
    <name evidence="4" type="ORF">L2K70_15830</name>
</gene>
<feature type="domain" description="Mce/MlaD" evidence="2">
    <location>
        <begin position="42"/>
        <end position="117"/>
    </location>
</feature>
<dbReference type="Proteomes" id="UP001201161">
    <property type="component" value="Unassembled WGS sequence"/>
</dbReference>
<dbReference type="InterPro" id="IPR024516">
    <property type="entry name" value="Mce_C"/>
</dbReference>
<accession>A0ABS9HD24</accession>
<dbReference type="InterPro" id="IPR052336">
    <property type="entry name" value="MlaD_Phospholipid_Transporter"/>
</dbReference>
<reference evidence="4 5" key="1">
    <citation type="submission" date="2022-01" db="EMBL/GenBank/DDBJ databases">
        <title>Nocardioides sp. nov., an actinomycete isolated from mining soil.</title>
        <authorList>
            <person name="Liu L."/>
        </authorList>
    </citation>
    <scope>NUCLEOTIDE SEQUENCE [LARGE SCALE GENOMIC DNA]</scope>
    <source>
        <strain evidence="4 5">KLBMP 9356</strain>
    </source>
</reference>
<evidence type="ECO:0000259" key="3">
    <source>
        <dbReference type="Pfam" id="PF11887"/>
    </source>
</evidence>
<dbReference type="InterPro" id="IPR003399">
    <property type="entry name" value="Mce/MlaD"/>
</dbReference>
<keyword evidence="1" id="KW-0812">Transmembrane</keyword>
<dbReference type="RefSeq" id="WP_236403350.1">
    <property type="nucleotide sequence ID" value="NZ_JAKJHZ010000009.1"/>
</dbReference>